<protein>
    <recommendedName>
        <fullName evidence="7">Peptidase S1 domain-containing protein</fullName>
    </recommendedName>
</protein>
<evidence type="ECO:0000256" key="1">
    <source>
        <dbReference type="ARBA" id="ARBA00022729"/>
    </source>
</evidence>
<dbReference type="PATRIC" id="fig|1560201.3.peg.1524"/>
<dbReference type="EMBL" id="JRXF01000007">
    <property type="protein sequence ID" value="KOC94262.1"/>
    <property type="molecule type" value="Genomic_DNA"/>
</dbReference>
<evidence type="ECO:0000313" key="6">
    <source>
        <dbReference type="Proteomes" id="UP000037088"/>
    </source>
</evidence>
<dbReference type="Proteomes" id="UP000036851">
    <property type="component" value="Unassembled WGS sequence"/>
</dbReference>
<feature type="region of interest" description="Disordered" evidence="2">
    <location>
        <begin position="86"/>
        <end position="105"/>
    </location>
</feature>
<reference evidence="5 6" key="1">
    <citation type="journal article" date="2015" name="Int. J. Syst. Evol. Microbiol.">
        <title>Erwinia iniecta sp. nov., isolated from Russian wheat aphids (Diuraphis noxia).</title>
        <authorList>
            <person name="Campillo T."/>
            <person name="Luna E."/>
            <person name="Portier P."/>
            <person name="Fischer-Le Saux M."/>
            <person name="Lapitan N."/>
            <person name="Tisserat N.A."/>
            <person name="Leach J.E."/>
        </authorList>
    </citation>
    <scope>NUCLEOTIDE SEQUENCE [LARGE SCALE GENOMIC DNA]</scope>
    <source>
        <strain evidence="3 6">B120</strain>
        <strain evidence="4 5">B149</strain>
    </source>
</reference>
<dbReference type="PANTHER" id="PTHR15462">
    <property type="entry name" value="SERINE PROTEASE"/>
    <property type="match status" value="1"/>
</dbReference>
<keyword evidence="1" id="KW-0732">Signal</keyword>
<feature type="compositionally biased region" description="Basic and acidic residues" evidence="2">
    <location>
        <begin position="28"/>
        <end position="38"/>
    </location>
</feature>
<proteinExistence type="predicted"/>
<feature type="region of interest" description="Disordered" evidence="2">
    <location>
        <begin position="14"/>
        <end position="78"/>
    </location>
</feature>
<dbReference type="InterPro" id="IPR050966">
    <property type="entry name" value="Glutamyl_endopeptidase"/>
</dbReference>
<comment type="caution">
    <text evidence="3">The sequence shown here is derived from an EMBL/GenBank/DDBJ whole genome shotgun (WGS) entry which is preliminary data.</text>
</comment>
<dbReference type="InterPro" id="IPR043504">
    <property type="entry name" value="Peptidase_S1_PA_chymotrypsin"/>
</dbReference>
<evidence type="ECO:0000313" key="4">
    <source>
        <dbReference type="EMBL" id="KOC94262.1"/>
    </source>
</evidence>
<dbReference type="SUPFAM" id="SSF50494">
    <property type="entry name" value="Trypsin-like serine proteases"/>
    <property type="match status" value="1"/>
</dbReference>
<evidence type="ECO:0000313" key="3">
    <source>
        <dbReference type="EMBL" id="KOC90836.1"/>
    </source>
</evidence>
<sequence length="321" mass="36023">MLISALTPAIAFSELNDSNTENNPQPKPDIRVLSESRSADNYWTAERLRAAKPMPEPEVSDEEREQTPSPDSLANPENETTFILEPSRSEPEESAAWAQGQPEEANVNQRPFWNAGKLFFSAPDGDFNCTAQFVGHKRVLMTAAHCIRDHKTGAWYKNFVFYQRYKNNSWDKSFQTRCMAVWSDWVTGTDKQNWSKDYGFLTTHFDSGAGWLGLMSGIPHTQWTAIGYPSNYMEGSYMQKVNGRLGEKQFNGEVRMDGNPMKKGSSGGAWIAELNTDNASGNYAVGINAKILSNYPDSTFGPYFDAKVFDLHKAAKDACYL</sequence>
<gene>
    <name evidence="3" type="ORF">NG42_07150</name>
    <name evidence="4" type="ORF">NG43_06225</name>
</gene>
<accession>A0A0L7T6M7</accession>
<name>A0A0L7T6M7_9GAMM</name>
<dbReference type="Proteomes" id="UP000037088">
    <property type="component" value="Unassembled WGS sequence"/>
</dbReference>
<evidence type="ECO:0000256" key="2">
    <source>
        <dbReference type="SAM" id="MobiDB-lite"/>
    </source>
</evidence>
<dbReference type="Gene3D" id="2.40.10.10">
    <property type="entry name" value="Trypsin-like serine proteases"/>
    <property type="match status" value="2"/>
</dbReference>
<feature type="compositionally biased region" description="Polar residues" evidence="2">
    <location>
        <begin position="15"/>
        <end position="24"/>
    </location>
</feature>
<evidence type="ECO:0008006" key="7">
    <source>
        <dbReference type="Google" id="ProtNLM"/>
    </source>
</evidence>
<dbReference type="STRING" id="1560201.NG42_07150"/>
<dbReference type="AlphaFoldDB" id="A0A0L7T6M7"/>
<dbReference type="EMBL" id="JRXE01000008">
    <property type="protein sequence ID" value="KOC90836.1"/>
    <property type="molecule type" value="Genomic_DNA"/>
</dbReference>
<dbReference type="InterPro" id="IPR009003">
    <property type="entry name" value="Peptidase_S1_PA"/>
</dbReference>
<evidence type="ECO:0000313" key="5">
    <source>
        <dbReference type="Proteomes" id="UP000036851"/>
    </source>
</evidence>
<organism evidence="3 6">
    <name type="scientific">Winslowiella iniecta</name>
    <dbReference type="NCBI Taxonomy" id="1560201"/>
    <lineage>
        <taxon>Bacteria</taxon>
        <taxon>Pseudomonadati</taxon>
        <taxon>Pseudomonadota</taxon>
        <taxon>Gammaproteobacteria</taxon>
        <taxon>Enterobacterales</taxon>
        <taxon>Erwiniaceae</taxon>
        <taxon>Winslowiella</taxon>
    </lineage>
</organism>
<keyword evidence="6" id="KW-1185">Reference proteome</keyword>
<feature type="compositionally biased region" description="Polar residues" evidence="2">
    <location>
        <begin position="67"/>
        <end position="78"/>
    </location>
</feature>